<dbReference type="InterPro" id="IPR046357">
    <property type="entry name" value="PPIase_dom_sf"/>
</dbReference>
<comment type="caution">
    <text evidence="9">The sequence shown here is derived from an EMBL/GenBank/DDBJ whole genome shotgun (WGS) entry which is preliminary data.</text>
</comment>
<feature type="region of interest" description="Disordered" evidence="7">
    <location>
        <begin position="37"/>
        <end position="65"/>
    </location>
</feature>
<keyword evidence="10" id="KW-1185">Reference proteome</keyword>
<evidence type="ECO:0000256" key="1">
    <source>
        <dbReference type="ARBA" id="ARBA00000971"/>
    </source>
</evidence>
<keyword evidence="4 6" id="KW-0697">Rotamase</keyword>
<proteinExistence type="inferred from homology"/>
<dbReference type="PANTHER" id="PTHR43811:SF19">
    <property type="entry name" value="39 KDA FK506-BINDING NUCLEAR PROTEIN"/>
    <property type="match status" value="1"/>
</dbReference>
<dbReference type="RefSeq" id="WP_021798963.1">
    <property type="nucleotide sequence ID" value="NZ_ACVN02000334.1"/>
</dbReference>
<dbReference type="InterPro" id="IPR001179">
    <property type="entry name" value="PPIase_FKBP_dom"/>
</dbReference>
<dbReference type="EMBL" id="ACVN02000334">
    <property type="protein sequence ID" value="ERK49000.1"/>
    <property type="molecule type" value="Genomic_DNA"/>
</dbReference>
<evidence type="ECO:0000256" key="3">
    <source>
        <dbReference type="ARBA" id="ARBA00013194"/>
    </source>
</evidence>
<evidence type="ECO:0000256" key="5">
    <source>
        <dbReference type="ARBA" id="ARBA00023235"/>
    </source>
</evidence>
<keyword evidence="5 6" id="KW-0413">Isomerase</keyword>
<evidence type="ECO:0000313" key="10">
    <source>
        <dbReference type="Proteomes" id="UP000017052"/>
    </source>
</evidence>
<dbReference type="PANTHER" id="PTHR43811">
    <property type="entry name" value="FKBP-TYPE PEPTIDYL-PROLYL CIS-TRANS ISOMERASE FKPA"/>
    <property type="match status" value="1"/>
</dbReference>
<dbReference type="EC" id="5.2.1.8" evidence="3 6"/>
<gene>
    <name evidence="9" type="ORF">HMPREF0682_1543</name>
</gene>
<evidence type="ECO:0000313" key="9">
    <source>
        <dbReference type="EMBL" id="ERK49000.1"/>
    </source>
</evidence>
<dbReference type="OrthoDB" id="25996at2"/>
<dbReference type="Pfam" id="PF00254">
    <property type="entry name" value="FKBP_C"/>
    <property type="match status" value="2"/>
</dbReference>
<comment type="similarity">
    <text evidence="2">Belongs to the FKBP-type PPIase family.</text>
</comment>
<evidence type="ECO:0000256" key="7">
    <source>
        <dbReference type="SAM" id="MobiDB-lite"/>
    </source>
</evidence>
<dbReference type="PROSITE" id="PS50059">
    <property type="entry name" value="FKBP_PPIASE"/>
    <property type="match status" value="2"/>
</dbReference>
<dbReference type="Gene3D" id="3.10.50.40">
    <property type="match status" value="2"/>
</dbReference>
<evidence type="ECO:0000256" key="6">
    <source>
        <dbReference type="PROSITE-ProRule" id="PRU00277"/>
    </source>
</evidence>
<evidence type="ECO:0000259" key="8">
    <source>
        <dbReference type="PROSITE" id="PS50059"/>
    </source>
</evidence>
<sequence>MPVHSSGSVPAARALSRRRVAAALLVPVVLLGAAGCGKSEASSDQSSSASAPSSASPEASESTSQAPATIIDNLDQIDVEGEPGQAPTVSASWPLGVNETMSKVLVPGDGAEVTEGGSVEVNYHGVDGRTGDVFDESYSSGKTATFSLGQVIAGFSKGLTGKHVGDRVLLGVTGADGYDSSGGASSAGIEVGDSLFFVVDIVSTTLTAPSGDTVPVDDPNLPAVTWDNGVNNPSVSIPSGVDAPGELKVQPLIKGNGAQIADAGATVTVNYLEVAYSDGHVIDSTYGDGNPTPQSGALGSLIDGWQQGLVGQTVGSRVLLVVPGSLAYPNGNASPAIDPNATLVFVVDILYQQTSS</sequence>
<dbReference type="GeneID" id="95358973"/>
<feature type="domain" description="PPIase FKBP-type" evidence="8">
    <location>
        <begin position="264"/>
        <end position="353"/>
    </location>
</feature>
<dbReference type="GO" id="GO:0003755">
    <property type="term" value="F:peptidyl-prolyl cis-trans isomerase activity"/>
    <property type="evidence" value="ECO:0007669"/>
    <property type="project" value="UniProtKB-KW"/>
</dbReference>
<protein>
    <recommendedName>
        <fullName evidence="3 6">peptidylprolyl isomerase</fullName>
        <ecNumber evidence="3 6">5.2.1.8</ecNumber>
    </recommendedName>
</protein>
<evidence type="ECO:0000256" key="4">
    <source>
        <dbReference type="ARBA" id="ARBA00023110"/>
    </source>
</evidence>
<feature type="domain" description="PPIase FKBP-type" evidence="8">
    <location>
        <begin position="116"/>
        <end position="205"/>
    </location>
</feature>
<comment type="catalytic activity">
    <reaction evidence="1 6">
        <text>[protein]-peptidylproline (omega=180) = [protein]-peptidylproline (omega=0)</text>
        <dbReference type="Rhea" id="RHEA:16237"/>
        <dbReference type="Rhea" id="RHEA-COMP:10747"/>
        <dbReference type="Rhea" id="RHEA-COMP:10748"/>
        <dbReference type="ChEBI" id="CHEBI:83833"/>
        <dbReference type="ChEBI" id="CHEBI:83834"/>
        <dbReference type="EC" id="5.2.1.8"/>
    </reaction>
</comment>
<reference evidence="9" key="1">
    <citation type="submission" date="2013-08" db="EMBL/GenBank/DDBJ databases">
        <authorList>
            <person name="Durkin A.S."/>
            <person name="Haft D.R."/>
            <person name="McCorrison J."/>
            <person name="Torralba M."/>
            <person name="Gillis M."/>
            <person name="Haft D.H."/>
            <person name="Methe B."/>
            <person name="Sutton G."/>
            <person name="Nelson K.E."/>
        </authorList>
    </citation>
    <scope>NUCLEOTIDE SEQUENCE [LARGE SCALE GENOMIC DNA]</scope>
    <source>
        <strain evidence="9">F0233</strain>
    </source>
</reference>
<evidence type="ECO:0000256" key="2">
    <source>
        <dbReference type="ARBA" id="ARBA00006577"/>
    </source>
</evidence>
<dbReference type="AlphaFoldDB" id="U2PET7"/>
<accession>U2PET7</accession>
<name>U2PET7_9ACTN</name>
<organism evidence="9 10">
    <name type="scientific">Propionibacterium acidifaciens F0233</name>
    <dbReference type="NCBI Taxonomy" id="553198"/>
    <lineage>
        <taxon>Bacteria</taxon>
        <taxon>Bacillati</taxon>
        <taxon>Actinomycetota</taxon>
        <taxon>Actinomycetes</taxon>
        <taxon>Propionibacteriales</taxon>
        <taxon>Propionibacteriaceae</taxon>
        <taxon>Propionibacterium</taxon>
    </lineage>
</organism>
<dbReference type="SUPFAM" id="SSF54534">
    <property type="entry name" value="FKBP-like"/>
    <property type="match status" value="2"/>
</dbReference>
<dbReference type="Proteomes" id="UP000017052">
    <property type="component" value="Unassembled WGS sequence"/>
</dbReference>